<gene>
    <name evidence="1" type="ORF">D5H78_12665</name>
</gene>
<dbReference type="AlphaFoldDB" id="A0A3A3YZN7"/>
<comment type="caution">
    <text evidence="1">The sequence shown here is derived from an EMBL/GenBank/DDBJ whole genome shotgun (WGS) entry which is preliminary data.</text>
</comment>
<name>A0A3A3YZN7_9ACTN</name>
<dbReference type="Proteomes" id="UP000265614">
    <property type="component" value="Unassembled WGS sequence"/>
</dbReference>
<proteinExistence type="predicted"/>
<sequence>MLSVGRGGTTAWRAALVVAVVVQLVVLYAPSAGGAAGVPHLDKLVHAAVFAAVAVTGRRAGLPAGPLLAVLLGHAVLSEVLQGALLPGRSGDPLDAVADAAGAVLGLRAARTGESAPRAVGAGDRLGG</sequence>
<reference evidence="1 2" key="1">
    <citation type="submission" date="2018-09" db="EMBL/GenBank/DDBJ databases">
        <title>YIM 75000 draft genome.</title>
        <authorList>
            <person name="Tang S."/>
            <person name="Feng Y."/>
        </authorList>
    </citation>
    <scope>NUCLEOTIDE SEQUENCE [LARGE SCALE GENOMIC DNA]</scope>
    <source>
        <strain evidence="1 2">YIM 75000</strain>
    </source>
</reference>
<evidence type="ECO:0000313" key="2">
    <source>
        <dbReference type="Proteomes" id="UP000265614"/>
    </source>
</evidence>
<evidence type="ECO:0000313" key="1">
    <source>
        <dbReference type="EMBL" id="RJK95529.1"/>
    </source>
</evidence>
<dbReference type="EMBL" id="QZEZ01000005">
    <property type="protein sequence ID" value="RJK95529.1"/>
    <property type="molecule type" value="Genomic_DNA"/>
</dbReference>
<organism evidence="1 2">
    <name type="scientific">Vallicoccus soli</name>
    <dbReference type="NCBI Taxonomy" id="2339232"/>
    <lineage>
        <taxon>Bacteria</taxon>
        <taxon>Bacillati</taxon>
        <taxon>Actinomycetota</taxon>
        <taxon>Actinomycetes</taxon>
        <taxon>Motilibacterales</taxon>
        <taxon>Vallicoccaceae</taxon>
        <taxon>Vallicoccus</taxon>
    </lineage>
</organism>
<keyword evidence="2" id="KW-1185">Reference proteome</keyword>
<protein>
    <submittedName>
        <fullName evidence="1">VanZ family protein</fullName>
    </submittedName>
</protein>
<accession>A0A3A3YZN7</accession>